<name>A0A1T4KTU6_9ENTE</name>
<dbReference type="InterPro" id="IPR021112">
    <property type="entry name" value="LtrB_C"/>
</dbReference>
<dbReference type="InterPro" id="IPR005094">
    <property type="entry name" value="Endonuclease_MobA/VirD2"/>
</dbReference>
<keyword evidence="6" id="KW-1185">Reference proteome</keyword>
<dbReference type="AlphaFoldDB" id="A0A1T4KTU6"/>
<dbReference type="Pfam" id="PF11083">
    <property type="entry name" value="Relaxase_C"/>
    <property type="match status" value="1"/>
</dbReference>
<feature type="coiled-coil region" evidence="1">
    <location>
        <begin position="464"/>
        <end position="491"/>
    </location>
</feature>
<feature type="domain" description="Group II intron-interrupted relaxase LtrB central" evidence="4">
    <location>
        <begin position="340"/>
        <end position="423"/>
    </location>
</feature>
<organism evidence="5 6">
    <name type="scientific">Pilibacter termitis</name>
    <dbReference type="NCBI Taxonomy" id="263852"/>
    <lineage>
        <taxon>Bacteria</taxon>
        <taxon>Bacillati</taxon>
        <taxon>Bacillota</taxon>
        <taxon>Bacilli</taxon>
        <taxon>Lactobacillales</taxon>
        <taxon>Enterococcaceae</taxon>
        <taxon>Pilibacter</taxon>
    </lineage>
</organism>
<dbReference type="Pfam" id="PF03432">
    <property type="entry name" value="Relaxase"/>
    <property type="match status" value="1"/>
</dbReference>
<evidence type="ECO:0000259" key="2">
    <source>
        <dbReference type="Pfam" id="PF03432"/>
    </source>
</evidence>
<gene>
    <name evidence="5" type="ORF">SAMN02745116_00381</name>
</gene>
<feature type="domain" description="MobA/VirD2-like nuclease" evidence="2">
    <location>
        <begin position="43"/>
        <end position="210"/>
    </location>
</feature>
<sequence>MVYTKHFNIHYMNKLHQSKDYVENAKKTTVRERETHFHNLFPYVTNLDKTISMQLVSGHLIHDVYQASDEFLKTKELHARMKGTDLVYNPKTNEMEFERSALEKTTGKGKAVLAHHLIQSFSPEDNLTPEQIHEIGRKTMLEFTGGEYEFVIATHVDKEHIHNHIVMNSTNSKTGKAFPWKVVKKKNKEYLDFSKYQFEKVSDKISRKAGAKIIQKNPKNSHLKYTKWQTESIFKSKIKQRLDFLLSHSHDVKDFLEKAEALNLHCDFSGKWAKFLLLDEPQIKNTRSRQLDKRKGISAEECRYNLPAIQKQFLENTVHFSVEDVVNQYEEKVNAAKNDFDYQVQIEPWQVDYTTEKGIHLNVDFGVERHGQIFIGAYKVDKLENGNYLLYLKKDDRFYFMDEKNAGESKNMDGYTLMKQLSLYNGTVPLKKEPVISTMNDLVSALNFLASHDVTDGTQLQNLEKKLLASFEEAEGKLKELDSKILEYTQVTKLLLMSEISEVEQEELNTFKENLRLPEDVTQNQLFEELKQAKVSREILKEAVKETAAAVNAFHDIEAGVKKLEKDDRQRLG</sequence>
<keyword evidence="1" id="KW-0175">Coiled coil</keyword>
<feature type="domain" description="Group II intron-interrupted relaxase LtrB C-terminal" evidence="3">
    <location>
        <begin position="437"/>
        <end position="559"/>
    </location>
</feature>
<dbReference type="InterPro" id="IPR048299">
    <property type="entry name" value="LtrB_central"/>
</dbReference>
<reference evidence="6" key="1">
    <citation type="submission" date="2017-02" db="EMBL/GenBank/DDBJ databases">
        <authorList>
            <person name="Varghese N."/>
            <person name="Submissions S."/>
        </authorList>
    </citation>
    <scope>NUCLEOTIDE SEQUENCE [LARGE SCALE GENOMIC DNA]</scope>
    <source>
        <strain evidence="6">ATCC BAA-1030</strain>
    </source>
</reference>
<dbReference type="OrthoDB" id="9762440at2"/>
<accession>A0A1T4KTU6</accession>
<protein>
    <submittedName>
        <fullName evidence="5">Relaxase/Mobilisation nuclease domain-containing protein</fullName>
    </submittedName>
</protein>
<dbReference type="Proteomes" id="UP000190328">
    <property type="component" value="Unassembled WGS sequence"/>
</dbReference>
<dbReference type="RefSeq" id="WP_078806344.1">
    <property type="nucleotide sequence ID" value="NZ_FUXI01000003.1"/>
</dbReference>
<evidence type="ECO:0000259" key="3">
    <source>
        <dbReference type="Pfam" id="PF11083"/>
    </source>
</evidence>
<evidence type="ECO:0000259" key="4">
    <source>
        <dbReference type="Pfam" id="PF20874"/>
    </source>
</evidence>
<dbReference type="Pfam" id="PF20874">
    <property type="entry name" value="Relaxase_M"/>
    <property type="match status" value="1"/>
</dbReference>
<evidence type="ECO:0000256" key="1">
    <source>
        <dbReference type="SAM" id="Coils"/>
    </source>
</evidence>
<evidence type="ECO:0000313" key="6">
    <source>
        <dbReference type="Proteomes" id="UP000190328"/>
    </source>
</evidence>
<evidence type="ECO:0000313" key="5">
    <source>
        <dbReference type="EMBL" id="SJZ45727.1"/>
    </source>
</evidence>
<proteinExistence type="predicted"/>
<dbReference type="STRING" id="263852.SAMN02745116_00381"/>
<dbReference type="EMBL" id="FUXI01000003">
    <property type="protein sequence ID" value="SJZ45727.1"/>
    <property type="molecule type" value="Genomic_DNA"/>
</dbReference>